<dbReference type="EMBL" id="MRZV01000233">
    <property type="protein sequence ID" value="PIK54828.1"/>
    <property type="molecule type" value="Genomic_DNA"/>
</dbReference>
<comment type="similarity">
    <text evidence="2">Belongs to the histone deacetylase HD2 family.</text>
</comment>
<reference evidence="11 12" key="1">
    <citation type="journal article" date="2017" name="PLoS Biol.">
        <title>The sea cucumber genome provides insights into morphological evolution and visceral regeneration.</title>
        <authorList>
            <person name="Zhang X."/>
            <person name="Sun L."/>
            <person name="Yuan J."/>
            <person name="Sun Y."/>
            <person name="Gao Y."/>
            <person name="Zhang L."/>
            <person name="Li S."/>
            <person name="Dai H."/>
            <person name="Hamel J.F."/>
            <person name="Liu C."/>
            <person name="Yu Y."/>
            <person name="Liu S."/>
            <person name="Lin W."/>
            <person name="Guo K."/>
            <person name="Jin S."/>
            <person name="Xu P."/>
            <person name="Storey K.B."/>
            <person name="Huan P."/>
            <person name="Zhang T."/>
            <person name="Zhou Y."/>
            <person name="Zhang J."/>
            <person name="Lin C."/>
            <person name="Li X."/>
            <person name="Xing L."/>
            <person name="Huo D."/>
            <person name="Sun M."/>
            <person name="Wang L."/>
            <person name="Mercier A."/>
            <person name="Li F."/>
            <person name="Yang H."/>
            <person name="Xiang J."/>
        </authorList>
    </citation>
    <scope>NUCLEOTIDE SEQUENCE [LARGE SCALE GENOMIC DNA]</scope>
    <source>
        <strain evidence="11">Shaxun</strain>
        <tissue evidence="11">Muscle</tissue>
    </source>
</reference>
<dbReference type="InterPro" id="IPR013087">
    <property type="entry name" value="Znf_C2H2_type"/>
</dbReference>
<evidence type="ECO:0000256" key="2">
    <source>
        <dbReference type="ARBA" id="ARBA00006673"/>
    </source>
</evidence>
<evidence type="ECO:0000256" key="8">
    <source>
        <dbReference type="PROSITE-ProRule" id="PRU00042"/>
    </source>
</evidence>
<dbReference type="Gene3D" id="2.60.120.340">
    <property type="entry name" value="Nucleoplasmin core domain"/>
    <property type="match status" value="1"/>
</dbReference>
<keyword evidence="7" id="KW-0539">Nucleus</keyword>
<dbReference type="Gene3D" id="3.30.160.60">
    <property type="entry name" value="Classic Zinc Finger"/>
    <property type="match status" value="2"/>
</dbReference>
<evidence type="ECO:0000256" key="6">
    <source>
        <dbReference type="ARBA" id="ARBA00022833"/>
    </source>
</evidence>
<dbReference type="InterPro" id="IPR050527">
    <property type="entry name" value="Snail/Krueppel_Znf"/>
</dbReference>
<dbReference type="PROSITE" id="PS00028">
    <property type="entry name" value="ZINC_FINGER_C2H2_1"/>
    <property type="match status" value="3"/>
</dbReference>
<dbReference type="PROSITE" id="PS50157">
    <property type="entry name" value="ZINC_FINGER_C2H2_2"/>
    <property type="match status" value="2"/>
</dbReference>
<keyword evidence="6" id="KW-0862">Zinc</keyword>
<accession>A0A2G8L3L5</accession>
<keyword evidence="12" id="KW-1185">Reference proteome</keyword>
<feature type="compositionally biased region" description="Basic and acidic residues" evidence="9">
    <location>
        <begin position="106"/>
        <end position="127"/>
    </location>
</feature>
<dbReference type="InterPro" id="IPR041232">
    <property type="entry name" value="NPL"/>
</dbReference>
<dbReference type="PANTHER" id="PTHR24388">
    <property type="entry name" value="ZINC FINGER PROTEIN"/>
    <property type="match status" value="1"/>
</dbReference>
<feature type="region of interest" description="Disordered" evidence="9">
    <location>
        <begin position="46"/>
        <end position="196"/>
    </location>
</feature>
<dbReference type="STRING" id="307972.A0A2G8L3L5"/>
<dbReference type="OrthoDB" id="8667566at2759"/>
<dbReference type="InterPro" id="IPR036236">
    <property type="entry name" value="Znf_C2H2_sf"/>
</dbReference>
<feature type="compositionally biased region" description="Polar residues" evidence="9">
    <location>
        <begin position="141"/>
        <end position="153"/>
    </location>
</feature>
<proteinExistence type="inferred from homology"/>
<dbReference type="SMART" id="SM00355">
    <property type="entry name" value="ZnF_C2H2"/>
    <property type="match status" value="3"/>
</dbReference>
<sequence>MPSRDHLICTLQKGLLQQQNLDMVIQSGSEVTFTVEGTGTVYLTGYNKKTEQEKGLNSSSETESSERKEDAETDTDGAKRSRGVVNGEDATPETDTDGAKRSRGVVNREDAKSAETTDGNDSQKESGRTNLRFTTRVVKDSASQSKGDSNAFQQGDKENMPERAAKQTKDSRKRKQEEDRNSQKDLHRRKKKVKSETEFCCPECSKTYKSKRSLKLHLSKKHKPSMDDRGDDTNQDSSSHGNTGMEKRDRKTEESPDRRYECPDCKKIFGSLLGLNKHRQSHEELDCSICMQEFPTQEAMTLHKRQSHGIVKRFSCHACQNRYWTNMSWICICSIIPQTYR</sequence>
<organism evidence="11 12">
    <name type="scientific">Stichopus japonicus</name>
    <name type="common">Sea cucumber</name>
    <dbReference type="NCBI Taxonomy" id="307972"/>
    <lineage>
        <taxon>Eukaryota</taxon>
        <taxon>Metazoa</taxon>
        <taxon>Echinodermata</taxon>
        <taxon>Eleutherozoa</taxon>
        <taxon>Echinozoa</taxon>
        <taxon>Holothuroidea</taxon>
        <taxon>Aspidochirotacea</taxon>
        <taxon>Aspidochirotida</taxon>
        <taxon>Stichopodidae</taxon>
        <taxon>Apostichopus</taxon>
    </lineage>
</organism>
<keyword evidence="4" id="KW-0677">Repeat</keyword>
<protein>
    <recommendedName>
        <fullName evidence="10">C2H2-type domain-containing protein</fullName>
    </recommendedName>
</protein>
<gene>
    <name evidence="11" type="ORF">BSL78_08257</name>
</gene>
<comment type="caution">
    <text evidence="11">The sequence shown here is derived from an EMBL/GenBank/DDBJ whole genome shotgun (WGS) entry which is preliminary data.</text>
</comment>
<dbReference type="Pfam" id="PF17800">
    <property type="entry name" value="NPL"/>
    <property type="match status" value="1"/>
</dbReference>
<comment type="subcellular location">
    <subcellularLocation>
        <location evidence="1">Nucleus</location>
    </subcellularLocation>
</comment>
<dbReference type="SUPFAM" id="SSF57667">
    <property type="entry name" value="beta-beta-alpha zinc fingers"/>
    <property type="match status" value="1"/>
</dbReference>
<evidence type="ECO:0000256" key="1">
    <source>
        <dbReference type="ARBA" id="ARBA00004123"/>
    </source>
</evidence>
<feature type="region of interest" description="Disordered" evidence="9">
    <location>
        <begin position="212"/>
        <end position="257"/>
    </location>
</feature>
<evidence type="ECO:0000256" key="4">
    <source>
        <dbReference type="ARBA" id="ARBA00022737"/>
    </source>
</evidence>
<evidence type="ECO:0000259" key="10">
    <source>
        <dbReference type="PROSITE" id="PS50157"/>
    </source>
</evidence>
<feature type="domain" description="C2H2-type" evidence="10">
    <location>
        <begin position="260"/>
        <end position="282"/>
    </location>
</feature>
<name>A0A2G8L3L5_STIJA</name>
<evidence type="ECO:0000256" key="7">
    <source>
        <dbReference type="ARBA" id="ARBA00023242"/>
    </source>
</evidence>
<keyword evidence="3" id="KW-0479">Metal-binding</keyword>
<dbReference type="GO" id="GO:0005634">
    <property type="term" value="C:nucleus"/>
    <property type="evidence" value="ECO:0007669"/>
    <property type="project" value="UniProtKB-SubCell"/>
</dbReference>
<evidence type="ECO:0000313" key="11">
    <source>
        <dbReference type="EMBL" id="PIK54828.1"/>
    </source>
</evidence>
<evidence type="ECO:0000256" key="5">
    <source>
        <dbReference type="ARBA" id="ARBA00022771"/>
    </source>
</evidence>
<dbReference type="GO" id="GO:0000981">
    <property type="term" value="F:DNA-binding transcription factor activity, RNA polymerase II-specific"/>
    <property type="evidence" value="ECO:0007669"/>
    <property type="project" value="TreeGrafter"/>
</dbReference>
<dbReference type="GO" id="GO:0000978">
    <property type="term" value="F:RNA polymerase II cis-regulatory region sequence-specific DNA binding"/>
    <property type="evidence" value="ECO:0007669"/>
    <property type="project" value="TreeGrafter"/>
</dbReference>
<feature type="domain" description="C2H2-type" evidence="10">
    <location>
        <begin position="199"/>
        <end position="227"/>
    </location>
</feature>
<dbReference type="GO" id="GO:0008270">
    <property type="term" value="F:zinc ion binding"/>
    <property type="evidence" value="ECO:0007669"/>
    <property type="project" value="UniProtKB-KW"/>
</dbReference>
<evidence type="ECO:0000313" key="12">
    <source>
        <dbReference type="Proteomes" id="UP000230750"/>
    </source>
</evidence>
<keyword evidence="5 8" id="KW-0863">Zinc-finger</keyword>
<feature type="compositionally biased region" description="Basic residues" evidence="9">
    <location>
        <begin position="212"/>
        <end position="223"/>
    </location>
</feature>
<feature type="compositionally biased region" description="Basic and acidic residues" evidence="9">
    <location>
        <begin position="155"/>
        <end position="185"/>
    </location>
</feature>
<evidence type="ECO:0000256" key="9">
    <source>
        <dbReference type="SAM" id="MobiDB-lite"/>
    </source>
</evidence>
<evidence type="ECO:0000256" key="3">
    <source>
        <dbReference type="ARBA" id="ARBA00022723"/>
    </source>
</evidence>
<feature type="compositionally biased region" description="Basic and acidic residues" evidence="9">
    <location>
        <begin position="245"/>
        <end position="257"/>
    </location>
</feature>
<dbReference type="AlphaFoldDB" id="A0A2G8L3L5"/>
<dbReference type="Pfam" id="PF13912">
    <property type="entry name" value="zf-C2H2_6"/>
    <property type="match status" value="3"/>
</dbReference>
<dbReference type="PANTHER" id="PTHR24388:SF54">
    <property type="entry name" value="PROTEIN ESCARGOT"/>
    <property type="match status" value="1"/>
</dbReference>
<dbReference type="Proteomes" id="UP000230750">
    <property type="component" value="Unassembled WGS sequence"/>
</dbReference>